<organism evidence="2 3">
    <name type="scientific">Niastella vici</name>
    <dbReference type="NCBI Taxonomy" id="1703345"/>
    <lineage>
        <taxon>Bacteria</taxon>
        <taxon>Pseudomonadati</taxon>
        <taxon>Bacteroidota</taxon>
        <taxon>Chitinophagia</taxon>
        <taxon>Chitinophagales</taxon>
        <taxon>Chitinophagaceae</taxon>
        <taxon>Niastella</taxon>
    </lineage>
</organism>
<dbReference type="Proteomes" id="UP000192796">
    <property type="component" value="Unassembled WGS sequence"/>
</dbReference>
<reference evidence="2 3" key="1">
    <citation type="submission" date="2016-03" db="EMBL/GenBank/DDBJ databases">
        <title>Niastella vici sp. nov., isolated from farmland soil.</title>
        <authorList>
            <person name="Chen L."/>
            <person name="Wang D."/>
            <person name="Yang S."/>
            <person name="Wang G."/>
        </authorList>
    </citation>
    <scope>NUCLEOTIDE SEQUENCE [LARGE SCALE GENOMIC DNA]</scope>
    <source>
        <strain evidence="2 3">DJ57</strain>
    </source>
</reference>
<sequence length="115" mass="12907">MNEYRRKKRLPALAMNAVITAEAQKHSENMASNRTDFGHSGFKTRMKRIIPQINGNGSMSENVAYGNMTARQVVEEWLESSMHRENIVGPYNVTGIGIAADRRGALYFTQIFAAN</sequence>
<dbReference type="Gene3D" id="3.40.33.10">
    <property type="entry name" value="CAP"/>
    <property type="match status" value="1"/>
</dbReference>
<comment type="caution">
    <text evidence="2">The sequence shown here is derived from an EMBL/GenBank/DDBJ whole genome shotgun (WGS) entry which is preliminary data.</text>
</comment>
<dbReference type="PANTHER" id="PTHR31157">
    <property type="entry name" value="SCP DOMAIN-CONTAINING PROTEIN"/>
    <property type="match status" value="1"/>
</dbReference>
<proteinExistence type="predicted"/>
<name>A0A1V9G636_9BACT</name>
<dbReference type="InterPro" id="IPR014044">
    <property type="entry name" value="CAP_dom"/>
</dbReference>
<dbReference type="InterPro" id="IPR035940">
    <property type="entry name" value="CAP_sf"/>
</dbReference>
<dbReference type="AlphaFoldDB" id="A0A1V9G636"/>
<feature type="domain" description="SCP" evidence="1">
    <location>
        <begin position="1"/>
        <end position="112"/>
    </location>
</feature>
<keyword evidence="3" id="KW-1185">Reference proteome</keyword>
<dbReference type="EMBL" id="LVYD01000013">
    <property type="protein sequence ID" value="OQP66083.1"/>
    <property type="molecule type" value="Genomic_DNA"/>
</dbReference>
<protein>
    <recommendedName>
        <fullName evidence="1">SCP domain-containing protein</fullName>
    </recommendedName>
</protein>
<dbReference type="OrthoDB" id="982527at2"/>
<dbReference type="Pfam" id="PF00188">
    <property type="entry name" value="CAP"/>
    <property type="match status" value="1"/>
</dbReference>
<dbReference type="STRING" id="1703345.A3860_15010"/>
<evidence type="ECO:0000313" key="2">
    <source>
        <dbReference type="EMBL" id="OQP66083.1"/>
    </source>
</evidence>
<gene>
    <name evidence="2" type="ORF">A3860_15010</name>
</gene>
<evidence type="ECO:0000313" key="3">
    <source>
        <dbReference type="Proteomes" id="UP000192796"/>
    </source>
</evidence>
<dbReference type="PANTHER" id="PTHR31157:SF1">
    <property type="entry name" value="SCP DOMAIN-CONTAINING PROTEIN"/>
    <property type="match status" value="1"/>
</dbReference>
<accession>A0A1V9G636</accession>
<dbReference type="CDD" id="cd05379">
    <property type="entry name" value="CAP_bacterial"/>
    <property type="match status" value="1"/>
</dbReference>
<evidence type="ECO:0000259" key="1">
    <source>
        <dbReference type="Pfam" id="PF00188"/>
    </source>
</evidence>
<dbReference type="SUPFAM" id="SSF55797">
    <property type="entry name" value="PR-1-like"/>
    <property type="match status" value="1"/>
</dbReference>